<protein>
    <submittedName>
        <fullName evidence="1">Mks condensin complex protein MksE</fullName>
    </submittedName>
</protein>
<evidence type="ECO:0000313" key="1">
    <source>
        <dbReference type="EMBL" id="GAA0547107.1"/>
    </source>
</evidence>
<sequence length="196" mass="22063">MHLDLQELTQLAEIYKKLSGGYHISEQDLALWQELDAQELSYSALFSGLGHTLKRDSRGFFYFDVDDASANMGKISRLFALTIYALVEYFADQGRDPLQALFDSELDHEVFAAIVQKQYHLFEQLDIFSATDVKREVANRMLRLGLARASGDNIKLLAPVHRYLDALLQLDDGAPQGSSDTVLLVDTPDTEEMSDV</sequence>
<dbReference type="Proteomes" id="UP001501169">
    <property type="component" value="Unassembled WGS sequence"/>
</dbReference>
<gene>
    <name evidence="1" type="primary">mksE</name>
    <name evidence="1" type="ORF">GCM10009098_13360</name>
</gene>
<dbReference type="InterPro" id="IPR042038">
    <property type="entry name" value="MukE_N"/>
</dbReference>
<organism evidence="1 2">
    <name type="scientific">Rheinheimera aquimaris</name>
    <dbReference type="NCBI Taxonomy" id="412437"/>
    <lineage>
        <taxon>Bacteria</taxon>
        <taxon>Pseudomonadati</taxon>
        <taxon>Pseudomonadota</taxon>
        <taxon>Gammaproteobacteria</taxon>
        <taxon>Chromatiales</taxon>
        <taxon>Chromatiaceae</taxon>
        <taxon>Rheinheimera</taxon>
    </lineage>
</organism>
<name>A0ABN1DM90_9GAMM</name>
<proteinExistence type="predicted"/>
<dbReference type="Pfam" id="PF21980">
    <property type="entry name" value="MksE"/>
    <property type="match status" value="1"/>
</dbReference>
<reference evidence="1 2" key="1">
    <citation type="journal article" date="2019" name="Int. J. Syst. Evol. Microbiol.">
        <title>The Global Catalogue of Microorganisms (GCM) 10K type strain sequencing project: providing services to taxonomists for standard genome sequencing and annotation.</title>
        <authorList>
            <consortium name="The Broad Institute Genomics Platform"/>
            <consortium name="The Broad Institute Genome Sequencing Center for Infectious Disease"/>
            <person name="Wu L."/>
            <person name="Ma J."/>
        </authorList>
    </citation>
    <scope>NUCLEOTIDE SEQUENCE [LARGE SCALE GENOMIC DNA]</scope>
    <source>
        <strain evidence="1 2">JCM 14331</strain>
    </source>
</reference>
<keyword evidence="2" id="KW-1185">Reference proteome</keyword>
<dbReference type="EMBL" id="BAAAEO010000002">
    <property type="protein sequence ID" value="GAA0547107.1"/>
    <property type="molecule type" value="Genomic_DNA"/>
</dbReference>
<comment type="caution">
    <text evidence="1">The sequence shown here is derived from an EMBL/GenBank/DDBJ whole genome shotgun (WGS) entry which is preliminary data.</text>
</comment>
<accession>A0ABN1DM90</accession>
<dbReference type="InterPro" id="IPR053841">
    <property type="entry name" value="MksE"/>
</dbReference>
<dbReference type="Gene3D" id="1.10.10.2250">
    <property type="match status" value="1"/>
</dbReference>
<dbReference type="RefSeq" id="WP_226766320.1">
    <property type="nucleotide sequence ID" value="NZ_BAAAEO010000002.1"/>
</dbReference>
<evidence type="ECO:0000313" key="2">
    <source>
        <dbReference type="Proteomes" id="UP001501169"/>
    </source>
</evidence>